<evidence type="ECO:0000256" key="1">
    <source>
        <dbReference type="ARBA" id="ARBA00022679"/>
    </source>
</evidence>
<evidence type="ECO:0000313" key="3">
    <source>
        <dbReference type="EMBL" id="QNQ76294.1"/>
    </source>
</evidence>
<dbReference type="Pfam" id="PF13649">
    <property type="entry name" value="Methyltransf_25"/>
    <property type="match status" value="1"/>
</dbReference>
<feature type="domain" description="Methyltransferase" evidence="2">
    <location>
        <begin position="38"/>
        <end position="129"/>
    </location>
</feature>
<proteinExistence type="predicted"/>
<protein>
    <submittedName>
        <fullName evidence="3">Class I SAM-dependent methyltransferase</fullName>
    </submittedName>
</protein>
<dbReference type="EMBL" id="CP061159">
    <property type="protein sequence ID" value="QNQ76294.1"/>
    <property type="molecule type" value="Genomic_DNA"/>
</dbReference>
<reference evidence="3" key="1">
    <citation type="submission" date="2020-09" db="EMBL/GenBank/DDBJ databases">
        <title>Complete genome sequence of Salmonella enterica strain K_SA184, multidrug resistance bacterium isolated from lamb (Ovis aries).</title>
        <authorList>
            <person name="Kim H.B."/>
        </authorList>
    </citation>
    <scope>NUCLEOTIDE SEQUENCE</scope>
    <source>
        <strain evidence="3">K_SA184</strain>
    </source>
</reference>
<keyword evidence="1 3" id="KW-0808">Transferase</keyword>
<gene>
    <name evidence="3" type="ORF">H9I51_20055</name>
</gene>
<name>A0A7H0RWU1_SALER</name>
<dbReference type="Gene3D" id="3.40.50.150">
    <property type="entry name" value="Vaccinia Virus protein VP39"/>
    <property type="match status" value="1"/>
</dbReference>
<dbReference type="PANTHER" id="PTHR43861">
    <property type="entry name" value="TRANS-ACONITATE 2-METHYLTRANSFERASE-RELATED"/>
    <property type="match status" value="1"/>
</dbReference>
<dbReference type="AlphaFoldDB" id="A0A7H0RWU1"/>
<dbReference type="InterPro" id="IPR041698">
    <property type="entry name" value="Methyltransf_25"/>
</dbReference>
<sequence length="203" mass="22663">MNLWDERYSQSGYAYGTEPSQFLVEQINWLNLKSPLSILSLGEGEGRNAVYLATLGHHVHAVDGSAVALLKAQDLAASRDVRIETQLTDLSNFVIEKRYNIVVMIFCHLPSTLRHKIHKKIVDALAPGGVLIYQAYSPKQLGYGTGGPEQLDLLVDITELKNCFNGMEVIHENMYEKEIIEGKYHTGLAAVTEFVARLNNFAE</sequence>
<dbReference type="SUPFAM" id="SSF53335">
    <property type="entry name" value="S-adenosyl-L-methionine-dependent methyltransferases"/>
    <property type="match status" value="1"/>
</dbReference>
<dbReference type="RefSeq" id="WP_187973452.1">
    <property type="nucleotide sequence ID" value="NZ_CP061159.1"/>
</dbReference>
<organism evidence="3">
    <name type="scientific">Salmonella enterica</name>
    <name type="common">Salmonella choleraesuis</name>
    <dbReference type="NCBI Taxonomy" id="28901"/>
    <lineage>
        <taxon>Bacteria</taxon>
        <taxon>Pseudomonadati</taxon>
        <taxon>Pseudomonadota</taxon>
        <taxon>Gammaproteobacteria</taxon>
        <taxon>Enterobacterales</taxon>
        <taxon>Enterobacteriaceae</taxon>
        <taxon>Salmonella</taxon>
    </lineage>
</organism>
<dbReference type="GO" id="GO:0032259">
    <property type="term" value="P:methylation"/>
    <property type="evidence" value="ECO:0007669"/>
    <property type="project" value="UniProtKB-KW"/>
</dbReference>
<dbReference type="CDD" id="cd02440">
    <property type="entry name" value="AdoMet_MTases"/>
    <property type="match status" value="1"/>
</dbReference>
<dbReference type="GO" id="GO:0008168">
    <property type="term" value="F:methyltransferase activity"/>
    <property type="evidence" value="ECO:0007669"/>
    <property type="project" value="UniProtKB-KW"/>
</dbReference>
<evidence type="ECO:0000259" key="2">
    <source>
        <dbReference type="Pfam" id="PF13649"/>
    </source>
</evidence>
<accession>A0A7H0RWU1</accession>
<dbReference type="InterPro" id="IPR029063">
    <property type="entry name" value="SAM-dependent_MTases_sf"/>
</dbReference>
<keyword evidence="3" id="KW-0489">Methyltransferase</keyword>
<dbReference type="PANTHER" id="PTHR43861:SF3">
    <property type="entry name" value="PUTATIVE (AFU_ORTHOLOGUE AFUA_2G14390)-RELATED"/>
    <property type="match status" value="1"/>
</dbReference>